<dbReference type="EMBL" id="AP021881">
    <property type="protein sequence ID" value="BBP00306.1"/>
    <property type="molecule type" value="Genomic_DNA"/>
</dbReference>
<proteinExistence type="predicted"/>
<dbReference type="Proteomes" id="UP000463939">
    <property type="component" value="Chromosome"/>
</dbReference>
<dbReference type="PANTHER" id="PTHR36450:SF1">
    <property type="entry name" value="THIOREDOXIN"/>
    <property type="match status" value="1"/>
</dbReference>
<keyword evidence="3" id="KW-1185">Reference proteome</keyword>
<dbReference type="SUPFAM" id="SSF52833">
    <property type="entry name" value="Thioredoxin-like"/>
    <property type="match status" value="1"/>
</dbReference>
<dbReference type="Pfam" id="PF13192">
    <property type="entry name" value="Thioredoxin_3"/>
    <property type="match status" value="1"/>
</dbReference>
<dbReference type="RefSeq" id="WP_162084252.1">
    <property type="nucleotide sequence ID" value="NZ_AP021881.1"/>
</dbReference>
<sequence length="80" mass="8741">MLIKVICPGCNSCRATANLIREVAEARHVQITLEEINNLSDIIAQGITRTPTIMIGDKVVLAGGVPEWIDIENWLTPSLT</sequence>
<feature type="domain" description="Thioredoxin-like fold" evidence="1">
    <location>
        <begin position="1"/>
        <end position="75"/>
    </location>
</feature>
<evidence type="ECO:0000313" key="2">
    <source>
        <dbReference type="EMBL" id="BBP00306.1"/>
    </source>
</evidence>
<reference evidence="3" key="1">
    <citation type="submission" date="2019-11" db="EMBL/GenBank/DDBJ databases">
        <title>Isolation and characterization of a novel species in the genus Sulfuriferula.</title>
        <authorList>
            <person name="Mochizuki J."/>
            <person name="Kojima H."/>
            <person name="Fukui M."/>
        </authorList>
    </citation>
    <scope>NUCLEOTIDE SEQUENCE [LARGE SCALE GENOMIC DNA]</scope>
    <source>
        <strain evidence="3">SGTM</strain>
    </source>
</reference>
<dbReference type="AlphaFoldDB" id="A0A809RF94"/>
<dbReference type="InterPro" id="IPR005243">
    <property type="entry name" value="THIRX-like_proc"/>
</dbReference>
<dbReference type="PANTHER" id="PTHR36450">
    <property type="entry name" value="THIOREDOXIN"/>
    <property type="match status" value="1"/>
</dbReference>
<dbReference type="KEGG" id="sniv:SFSGTM_10140"/>
<protein>
    <recommendedName>
        <fullName evidence="1">Thioredoxin-like fold domain-containing protein</fullName>
    </recommendedName>
</protein>
<dbReference type="Gene3D" id="3.40.30.10">
    <property type="entry name" value="Glutaredoxin"/>
    <property type="match status" value="1"/>
</dbReference>
<evidence type="ECO:0000313" key="3">
    <source>
        <dbReference type="Proteomes" id="UP000463939"/>
    </source>
</evidence>
<dbReference type="InterPro" id="IPR036249">
    <property type="entry name" value="Thioredoxin-like_sf"/>
</dbReference>
<evidence type="ECO:0000259" key="1">
    <source>
        <dbReference type="Pfam" id="PF13192"/>
    </source>
</evidence>
<dbReference type="InterPro" id="IPR012336">
    <property type="entry name" value="Thioredoxin-like_fold"/>
</dbReference>
<name>A0A809RF94_9PROT</name>
<accession>A0A809RF94</accession>
<organism evidence="2 3">
    <name type="scientific">Sulfuriferula nivalis</name>
    <dbReference type="NCBI Taxonomy" id="2675298"/>
    <lineage>
        <taxon>Bacteria</taxon>
        <taxon>Pseudomonadati</taxon>
        <taxon>Pseudomonadota</taxon>
        <taxon>Betaproteobacteria</taxon>
        <taxon>Nitrosomonadales</taxon>
        <taxon>Sulfuricellaceae</taxon>
        <taxon>Sulfuriferula</taxon>
    </lineage>
</organism>
<gene>
    <name evidence="2" type="ORF">SFSGTM_10140</name>
</gene>